<feature type="region of interest" description="Disordered" evidence="1">
    <location>
        <begin position="1"/>
        <end position="69"/>
    </location>
</feature>
<dbReference type="RefSeq" id="WP_380721032.1">
    <property type="nucleotide sequence ID" value="NZ_JBHSGI010000032.1"/>
</dbReference>
<keyword evidence="3" id="KW-1185">Reference proteome</keyword>
<reference evidence="3" key="1">
    <citation type="journal article" date="2019" name="Int. J. Syst. Evol. Microbiol.">
        <title>The Global Catalogue of Microorganisms (GCM) 10K type strain sequencing project: providing services to taxonomists for standard genome sequencing and annotation.</title>
        <authorList>
            <consortium name="The Broad Institute Genomics Platform"/>
            <consortium name="The Broad Institute Genome Sequencing Center for Infectious Disease"/>
            <person name="Wu L."/>
            <person name="Ma J."/>
        </authorList>
    </citation>
    <scope>NUCLEOTIDE SEQUENCE [LARGE SCALE GENOMIC DNA]</scope>
    <source>
        <strain evidence="3">CGMCC 4.7283</strain>
    </source>
</reference>
<organism evidence="2 3">
    <name type="scientific">Seohaeicola nanhaiensis</name>
    <dbReference type="NCBI Taxonomy" id="1387282"/>
    <lineage>
        <taxon>Bacteria</taxon>
        <taxon>Pseudomonadati</taxon>
        <taxon>Pseudomonadota</taxon>
        <taxon>Alphaproteobacteria</taxon>
        <taxon>Rhodobacterales</taxon>
        <taxon>Roseobacteraceae</taxon>
        <taxon>Seohaeicola</taxon>
    </lineage>
</organism>
<dbReference type="Proteomes" id="UP001595973">
    <property type="component" value="Unassembled WGS sequence"/>
</dbReference>
<comment type="caution">
    <text evidence="2">The sequence shown here is derived from an EMBL/GenBank/DDBJ whole genome shotgun (WGS) entry which is preliminary data.</text>
</comment>
<feature type="non-terminal residue" evidence="2">
    <location>
        <position position="69"/>
    </location>
</feature>
<accession>A0ABV9KMA5</accession>
<sequence length="69" mass="7556">MDGKPEEDPARRRSTAAEGKAETSQPAEIGFDDDLLDDDDEDLPPRRRAARAARRAALRRGSDAPPVRA</sequence>
<name>A0ABV9KMA5_9RHOB</name>
<evidence type="ECO:0000313" key="3">
    <source>
        <dbReference type="Proteomes" id="UP001595973"/>
    </source>
</evidence>
<feature type="compositionally biased region" description="Basic and acidic residues" evidence="1">
    <location>
        <begin position="1"/>
        <end position="11"/>
    </location>
</feature>
<proteinExistence type="predicted"/>
<feature type="compositionally biased region" description="Basic residues" evidence="1">
    <location>
        <begin position="46"/>
        <end position="58"/>
    </location>
</feature>
<feature type="compositionally biased region" description="Acidic residues" evidence="1">
    <location>
        <begin position="30"/>
        <end position="42"/>
    </location>
</feature>
<protein>
    <submittedName>
        <fullName evidence="2">Uncharacterized protein</fullName>
    </submittedName>
</protein>
<gene>
    <name evidence="2" type="ORF">ACFO5X_21175</name>
</gene>
<evidence type="ECO:0000313" key="2">
    <source>
        <dbReference type="EMBL" id="MFC4671075.1"/>
    </source>
</evidence>
<dbReference type="EMBL" id="JBHSGI010000032">
    <property type="protein sequence ID" value="MFC4671075.1"/>
    <property type="molecule type" value="Genomic_DNA"/>
</dbReference>
<evidence type="ECO:0000256" key="1">
    <source>
        <dbReference type="SAM" id="MobiDB-lite"/>
    </source>
</evidence>